<dbReference type="PANTHER" id="PTHR43212:SF3">
    <property type="entry name" value="QUERCETIN 2,3-DIOXYGENASE"/>
    <property type="match status" value="1"/>
</dbReference>
<dbReference type="RefSeq" id="WP_376831598.1">
    <property type="nucleotide sequence ID" value="NZ_JBHLWR010000006.1"/>
</dbReference>
<dbReference type="PANTHER" id="PTHR43212">
    <property type="entry name" value="QUERCETIN 2,3-DIOXYGENASE"/>
    <property type="match status" value="1"/>
</dbReference>
<keyword evidence="5" id="KW-1185">Reference proteome</keyword>
<proteinExistence type="inferred from homology"/>
<dbReference type="InterPro" id="IPR012093">
    <property type="entry name" value="Pirin"/>
</dbReference>
<dbReference type="EMBL" id="JBHRUV010000017">
    <property type="protein sequence ID" value="MFC3265555.1"/>
    <property type="molecule type" value="Genomic_DNA"/>
</dbReference>
<dbReference type="InterPro" id="IPR014710">
    <property type="entry name" value="RmlC-like_jellyroll"/>
</dbReference>
<comment type="caution">
    <text evidence="4">The sequence shown here is derived from an EMBL/GenBank/DDBJ whole genome shotgun (WGS) entry which is preliminary data.</text>
</comment>
<dbReference type="InterPro" id="IPR003829">
    <property type="entry name" value="Pirin_N_dom"/>
</dbReference>
<name>A0ABV7LCB7_9HYPH</name>
<accession>A0ABV7LCB7</accession>
<protein>
    <submittedName>
        <fullName evidence="4">Pirin family protein</fullName>
    </submittedName>
</protein>
<evidence type="ECO:0000313" key="4">
    <source>
        <dbReference type="EMBL" id="MFC3265555.1"/>
    </source>
</evidence>
<gene>
    <name evidence="4" type="ORF">ACFOEX_04135</name>
</gene>
<dbReference type="Pfam" id="PF02678">
    <property type="entry name" value="Pirin"/>
    <property type="match status" value="1"/>
</dbReference>
<feature type="domain" description="Pirin N-terminal" evidence="3">
    <location>
        <begin position="56"/>
        <end position="127"/>
    </location>
</feature>
<evidence type="ECO:0000313" key="5">
    <source>
        <dbReference type="Proteomes" id="UP001595536"/>
    </source>
</evidence>
<evidence type="ECO:0000259" key="3">
    <source>
        <dbReference type="Pfam" id="PF02678"/>
    </source>
</evidence>
<evidence type="ECO:0000256" key="2">
    <source>
        <dbReference type="RuleBase" id="RU003457"/>
    </source>
</evidence>
<dbReference type="SUPFAM" id="SSF51182">
    <property type="entry name" value="RmlC-like cupins"/>
    <property type="match status" value="1"/>
</dbReference>
<reference evidence="5" key="1">
    <citation type="journal article" date="2019" name="Int. J. Syst. Evol. Microbiol.">
        <title>The Global Catalogue of Microorganisms (GCM) 10K type strain sequencing project: providing services to taxonomists for standard genome sequencing and annotation.</title>
        <authorList>
            <consortium name="The Broad Institute Genomics Platform"/>
            <consortium name="The Broad Institute Genome Sequencing Center for Infectious Disease"/>
            <person name="Wu L."/>
            <person name="Ma J."/>
        </authorList>
    </citation>
    <scope>NUCLEOTIDE SEQUENCE [LARGE SCALE GENOMIC DNA]</scope>
    <source>
        <strain evidence="5">CCM 7941</strain>
    </source>
</reference>
<organism evidence="4 5">
    <name type="scientific">Camelimonas abortus</name>
    <dbReference type="NCBI Taxonomy" id="1017184"/>
    <lineage>
        <taxon>Bacteria</taxon>
        <taxon>Pseudomonadati</taxon>
        <taxon>Pseudomonadota</taxon>
        <taxon>Alphaproteobacteria</taxon>
        <taxon>Hyphomicrobiales</taxon>
        <taxon>Chelatococcaceae</taxon>
        <taxon>Camelimonas</taxon>
    </lineage>
</organism>
<dbReference type="InterPro" id="IPR011051">
    <property type="entry name" value="RmlC_Cupin_sf"/>
</dbReference>
<dbReference type="Proteomes" id="UP001595536">
    <property type="component" value="Unassembled WGS sequence"/>
</dbReference>
<comment type="similarity">
    <text evidence="1 2">Belongs to the pirin family.</text>
</comment>
<sequence length="204" mass="22695">MSTTDLASNGIFKAPRTRIIRRQGKFTMHVNPPGFNLPAPADHGHGPLALIVESTLEPGAHIRLHKHANDEIISWTPGGVMRHNDLTAGQLVVDDRRLLVMNAGSGFWHEERVLSSDPYLRMLQIFVRPRAADLEPLVQFGEMPPSRQDEWRYLFGPENSGAPFFVRNDVKFHDIRLSGGAETALPPPRPGGTATSMCSRVTCW</sequence>
<dbReference type="Gene3D" id="2.60.120.10">
    <property type="entry name" value="Jelly Rolls"/>
    <property type="match status" value="1"/>
</dbReference>
<evidence type="ECO:0000256" key="1">
    <source>
        <dbReference type="ARBA" id="ARBA00008416"/>
    </source>
</evidence>